<name>A0ABT0WI88_9BACI</name>
<dbReference type="EMBL" id="JAMQCR010000003">
    <property type="protein sequence ID" value="MCM2536031.1"/>
    <property type="molecule type" value="Genomic_DNA"/>
</dbReference>
<sequence length="80" mass="8846">MNSEYLSSTAPTTSKTEINYTYEKLDTTLNKLTALQYHIGPQTDKKYPTYLRDDAIIVNNVSNPTSGTVKGSSWNIRGGA</sequence>
<comment type="caution">
    <text evidence="1">The sequence shown here is derived from an EMBL/GenBank/DDBJ whole genome shotgun (WGS) entry which is preliminary data.</text>
</comment>
<keyword evidence="2" id="KW-1185">Reference proteome</keyword>
<accession>A0ABT0WI88</accession>
<protein>
    <submittedName>
        <fullName evidence="1">Uncharacterized protein</fullName>
    </submittedName>
</protein>
<evidence type="ECO:0000313" key="1">
    <source>
        <dbReference type="EMBL" id="MCM2536031.1"/>
    </source>
</evidence>
<evidence type="ECO:0000313" key="2">
    <source>
        <dbReference type="Proteomes" id="UP001523262"/>
    </source>
</evidence>
<reference evidence="1 2" key="1">
    <citation type="submission" date="2022-06" db="EMBL/GenBank/DDBJ databases">
        <authorList>
            <person name="Jeon C.O."/>
        </authorList>
    </citation>
    <scope>NUCLEOTIDE SEQUENCE [LARGE SCALE GENOMIC DNA]</scope>
    <source>
        <strain evidence="1 2">KCTC 13943</strain>
    </source>
</reference>
<proteinExistence type="predicted"/>
<gene>
    <name evidence="1" type="ORF">NDK43_31735</name>
</gene>
<dbReference type="Proteomes" id="UP001523262">
    <property type="component" value="Unassembled WGS sequence"/>
</dbReference>
<organism evidence="1 2">
    <name type="scientific">Neobacillus pocheonensis</name>
    <dbReference type="NCBI Taxonomy" id="363869"/>
    <lineage>
        <taxon>Bacteria</taxon>
        <taxon>Bacillati</taxon>
        <taxon>Bacillota</taxon>
        <taxon>Bacilli</taxon>
        <taxon>Bacillales</taxon>
        <taxon>Bacillaceae</taxon>
        <taxon>Neobacillus</taxon>
    </lineage>
</organism>